<dbReference type="Proteomes" id="UP000661435">
    <property type="component" value="Unassembled WGS sequence"/>
</dbReference>
<gene>
    <name evidence="5" type="ORF">H8S57_05095</name>
</gene>
<evidence type="ECO:0000256" key="2">
    <source>
        <dbReference type="ARBA" id="ARBA00022598"/>
    </source>
</evidence>
<dbReference type="Gene3D" id="3.40.50.12780">
    <property type="entry name" value="N-terminal domain of ligase-like"/>
    <property type="match status" value="1"/>
</dbReference>
<evidence type="ECO:0000313" key="6">
    <source>
        <dbReference type="Proteomes" id="UP000661435"/>
    </source>
</evidence>
<dbReference type="InterPro" id="IPR020845">
    <property type="entry name" value="AMP-binding_CS"/>
</dbReference>
<evidence type="ECO:0000259" key="3">
    <source>
        <dbReference type="Pfam" id="PF00501"/>
    </source>
</evidence>
<keyword evidence="6" id="KW-1185">Reference proteome</keyword>
<dbReference type="PROSITE" id="PS00455">
    <property type="entry name" value="AMP_BINDING"/>
    <property type="match status" value="1"/>
</dbReference>
<dbReference type="InterPro" id="IPR042099">
    <property type="entry name" value="ANL_N_sf"/>
</dbReference>
<name>A0A8J6J019_9FIRM</name>
<comment type="caution">
    <text evidence="5">The sequence shown here is derived from an EMBL/GenBank/DDBJ whole genome shotgun (WGS) entry which is preliminary data.</text>
</comment>
<protein>
    <submittedName>
        <fullName evidence="5">AMP-binding protein</fullName>
    </submittedName>
</protein>
<dbReference type="EMBL" id="JACOPP010000004">
    <property type="protein sequence ID" value="MBC5733102.1"/>
    <property type="molecule type" value="Genomic_DNA"/>
</dbReference>
<comment type="similarity">
    <text evidence="1">Belongs to the ATP-dependent AMP-binding enzyme family.</text>
</comment>
<dbReference type="Pfam" id="PF13193">
    <property type="entry name" value="AMP-binding_C"/>
    <property type="match status" value="1"/>
</dbReference>
<evidence type="ECO:0000259" key="4">
    <source>
        <dbReference type="Pfam" id="PF13193"/>
    </source>
</evidence>
<dbReference type="InterPro" id="IPR045851">
    <property type="entry name" value="AMP-bd_C_sf"/>
</dbReference>
<accession>A0A8J6J019</accession>
<dbReference type="InterPro" id="IPR025110">
    <property type="entry name" value="AMP-bd_C"/>
</dbReference>
<dbReference type="AlphaFoldDB" id="A0A8J6J019"/>
<dbReference type="PANTHER" id="PTHR43201">
    <property type="entry name" value="ACYL-COA SYNTHETASE"/>
    <property type="match status" value="1"/>
</dbReference>
<dbReference type="InterPro" id="IPR000873">
    <property type="entry name" value="AMP-dep_synth/lig_dom"/>
</dbReference>
<dbReference type="Pfam" id="PF00501">
    <property type="entry name" value="AMP-binding"/>
    <property type="match status" value="1"/>
</dbReference>
<organism evidence="5 6">
    <name type="scientific">Lawsonibacter hominis</name>
    <dbReference type="NCBI Taxonomy" id="2763053"/>
    <lineage>
        <taxon>Bacteria</taxon>
        <taxon>Bacillati</taxon>
        <taxon>Bacillota</taxon>
        <taxon>Clostridia</taxon>
        <taxon>Eubacteriales</taxon>
        <taxon>Oscillospiraceae</taxon>
        <taxon>Lawsonibacter</taxon>
    </lineage>
</organism>
<feature type="domain" description="AMP-dependent synthetase/ligase" evidence="3">
    <location>
        <begin position="13"/>
        <end position="379"/>
    </location>
</feature>
<evidence type="ECO:0000313" key="5">
    <source>
        <dbReference type="EMBL" id="MBC5733102.1"/>
    </source>
</evidence>
<reference evidence="5" key="1">
    <citation type="submission" date="2020-08" db="EMBL/GenBank/DDBJ databases">
        <title>Genome public.</title>
        <authorList>
            <person name="Liu C."/>
            <person name="Sun Q."/>
        </authorList>
    </citation>
    <scope>NUCLEOTIDE SEQUENCE</scope>
    <source>
        <strain evidence="5">NSJ-51</strain>
    </source>
</reference>
<dbReference type="Gene3D" id="3.30.300.30">
    <property type="match status" value="1"/>
</dbReference>
<dbReference type="PANTHER" id="PTHR43201:SF5">
    <property type="entry name" value="MEDIUM-CHAIN ACYL-COA LIGASE ACSF2, MITOCHONDRIAL"/>
    <property type="match status" value="1"/>
</dbReference>
<sequence>MSNAWIGNYAASRARLNPGRAAVEDLDTGAVYTYDDLERRANRLAHYLKEACGVAKGDRVAFLSRNRVELIDAYYATGKLGAILVPYNARLSAKELGQLMEREGPKVLFYEDVFAANAAALEGTCPVKTFVVLGGESQQGHPAYDELLSRQPDTLVACDALELEDIHLIIHTGGTTGLPKGGLVSHRSELFNSFNEICTWGLSYSDSAVILLPLFHTGGWNLLTLPLLHAGGKLYLSRVYDPKQTLEVIQRERTTCLFGAATIFRMMVERSEFKDADLSSLRWIMAGAAPTPINIMQEFWNKGVKFVLGYGMTEAGPNNLSTPAQFVPQNVVEEKFASVGKPMYLSLVKLIDDDGREITTPDTPGELLWSGPQLFSGYWENPQETAATLVDGWVHTGDMATVDKDGFYYIVGRKKNMFISGGENVFPPEIESALYDIEAVRECCVFGVPDEKWGEVGKAVVSLKPGMTLTRGEILSALDGKLARYKIPKYITFVDDVPKNNVGKIVVKQVTDLYGKAED</sequence>
<dbReference type="SUPFAM" id="SSF56801">
    <property type="entry name" value="Acetyl-CoA synthetase-like"/>
    <property type="match status" value="1"/>
</dbReference>
<proteinExistence type="inferred from homology"/>
<dbReference type="GO" id="GO:0031956">
    <property type="term" value="F:medium-chain fatty acid-CoA ligase activity"/>
    <property type="evidence" value="ECO:0007669"/>
    <property type="project" value="TreeGrafter"/>
</dbReference>
<evidence type="ECO:0000256" key="1">
    <source>
        <dbReference type="ARBA" id="ARBA00006432"/>
    </source>
</evidence>
<feature type="domain" description="AMP-binding enzyme C-terminal" evidence="4">
    <location>
        <begin position="429"/>
        <end position="504"/>
    </location>
</feature>
<keyword evidence="2" id="KW-0436">Ligase</keyword>
<dbReference type="GO" id="GO:0006631">
    <property type="term" value="P:fatty acid metabolic process"/>
    <property type="evidence" value="ECO:0007669"/>
    <property type="project" value="TreeGrafter"/>
</dbReference>
<dbReference type="RefSeq" id="WP_186906992.1">
    <property type="nucleotide sequence ID" value="NZ_JACOPP010000004.1"/>
</dbReference>